<accession>A0A8J2VIN2</accession>
<evidence type="ECO:0000256" key="2">
    <source>
        <dbReference type="ARBA" id="ARBA00023277"/>
    </source>
</evidence>
<dbReference type="CDD" id="cd03801">
    <property type="entry name" value="GT4_PimA-like"/>
    <property type="match status" value="1"/>
</dbReference>
<dbReference type="InterPro" id="IPR004300">
    <property type="entry name" value="Glyco_hydro_57_N"/>
</dbReference>
<dbReference type="AlphaFoldDB" id="A0A8J2VIN2"/>
<keyword evidence="11" id="KW-1185">Reference proteome</keyword>
<proteinExistence type="inferred from homology"/>
<feature type="active site" description="Proton donor" evidence="3">
    <location>
        <position position="349"/>
    </location>
</feature>
<dbReference type="Pfam" id="PF09210">
    <property type="entry name" value="BE_C"/>
    <property type="match status" value="1"/>
</dbReference>
<feature type="active site" description="Nucleophile" evidence="3">
    <location>
        <position position="188"/>
    </location>
</feature>
<dbReference type="InterPro" id="IPR001296">
    <property type="entry name" value="Glyco_trans_1"/>
</dbReference>
<protein>
    <recommendedName>
        <fullName evidence="12">1,4-alpha-glucan branching enzyme</fullName>
    </recommendedName>
</protein>
<reference evidence="10" key="2">
    <citation type="submission" date="2020-09" db="EMBL/GenBank/DDBJ databases">
        <authorList>
            <person name="Sun Q."/>
            <person name="Zhou Y."/>
        </authorList>
    </citation>
    <scope>NUCLEOTIDE SEQUENCE</scope>
    <source>
        <strain evidence="10">CGMCC 1.15179</strain>
    </source>
</reference>
<evidence type="ECO:0000259" key="6">
    <source>
        <dbReference type="Pfam" id="PF00534"/>
    </source>
</evidence>
<gene>
    <name evidence="10" type="ORF">GCM10011571_31960</name>
</gene>
<dbReference type="Gene3D" id="3.40.50.2000">
    <property type="entry name" value="Glycogen Phosphorylase B"/>
    <property type="match status" value="2"/>
</dbReference>
<feature type="domain" description="1,4-alpha-glucan branching enzyme C-terminal" evidence="8">
    <location>
        <begin position="424"/>
        <end position="524"/>
    </location>
</feature>
<evidence type="ECO:0000259" key="9">
    <source>
        <dbReference type="Pfam" id="PF13439"/>
    </source>
</evidence>
<evidence type="ECO:0008006" key="12">
    <source>
        <dbReference type="Google" id="ProtNLM"/>
    </source>
</evidence>
<dbReference type="InterPro" id="IPR037090">
    <property type="entry name" value="57_glycoside_trans_central"/>
</dbReference>
<dbReference type="PANTHER" id="PTHR41695:SF1">
    <property type="entry name" value="1,4-ALPHA-GLUCAN BRANCHING ENZYME TK1436"/>
    <property type="match status" value="1"/>
</dbReference>
<evidence type="ECO:0000313" key="11">
    <source>
        <dbReference type="Proteomes" id="UP000625210"/>
    </source>
</evidence>
<feature type="binding site" evidence="4">
    <location>
        <position position="403"/>
    </location>
    <ligand>
        <name>substrate</name>
    </ligand>
</feature>
<evidence type="ECO:0000256" key="5">
    <source>
        <dbReference type="RuleBase" id="RU361196"/>
    </source>
</evidence>
<dbReference type="Gene3D" id="3.20.110.10">
    <property type="entry name" value="Glycoside hydrolase 38, N terminal domain"/>
    <property type="match status" value="1"/>
</dbReference>
<feature type="binding site" evidence="4">
    <location>
        <position position="257"/>
    </location>
    <ligand>
        <name>substrate</name>
    </ligand>
</feature>
<dbReference type="Pfam" id="PF03065">
    <property type="entry name" value="Glyco_hydro_57"/>
    <property type="match status" value="1"/>
</dbReference>
<comment type="caution">
    <text evidence="10">The sequence shown here is derived from an EMBL/GenBank/DDBJ whole genome shotgun (WGS) entry which is preliminary data.</text>
</comment>
<dbReference type="GO" id="GO:0005576">
    <property type="term" value="C:extracellular region"/>
    <property type="evidence" value="ECO:0007669"/>
    <property type="project" value="TreeGrafter"/>
</dbReference>
<evidence type="ECO:0000313" key="10">
    <source>
        <dbReference type="EMBL" id="GGE27353.1"/>
    </source>
</evidence>
<evidence type="ECO:0000256" key="4">
    <source>
        <dbReference type="PIRSR" id="PIRSR640042-2"/>
    </source>
</evidence>
<name>A0A8J2VIN2_9BACL</name>
<feature type="domain" description="Glycosyl transferase family 1" evidence="6">
    <location>
        <begin position="746"/>
        <end position="903"/>
    </location>
</feature>
<feature type="binding site" evidence="4">
    <location>
        <position position="240"/>
    </location>
    <ligand>
        <name>substrate</name>
    </ligand>
</feature>
<dbReference type="GO" id="GO:0003844">
    <property type="term" value="F:1,4-alpha-glucan branching enzyme activity"/>
    <property type="evidence" value="ECO:0007669"/>
    <property type="project" value="InterPro"/>
</dbReference>
<evidence type="ECO:0000259" key="8">
    <source>
        <dbReference type="Pfam" id="PF09210"/>
    </source>
</evidence>
<feature type="domain" description="Glycosyltransferase subfamily 4-like N-terminal" evidence="9">
    <location>
        <begin position="554"/>
        <end position="729"/>
    </location>
</feature>
<dbReference type="InterPro" id="IPR027291">
    <property type="entry name" value="Glyco_hydro_38_N_sf"/>
</dbReference>
<keyword evidence="2 5" id="KW-0119">Carbohydrate metabolism</keyword>
<dbReference type="RefSeq" id="WP_188648895.1">
    <property type="nucleotide sequence ID" value="NZ_BMHQ01000014.1"/>
</dbReference>
<dbReference type="Pfam" id="PF00534">
    <property type="entry name" value="Glycos_transf_1"/>
    <property type="match status" value="1"/>
</dbReference>
<dbReference type="InterPro" id="IPR040042">
    <property type="entry name" value="Branching_enz_MT3115-like"/>
</dbReference>
<evidence type="ECO:0000256" key="3">
    <source>
        <dbReference type="PIRSR" id="PIRSR640042-1"/>
    </source>
</evidence>
<dbReference type="InterPro" id="IPR015293">
    <property type="entry name" value="BE_C"/>
</dbReference>
<evidence type="ECO:0000256" key="1">
    <source>
        <dbReference type="ARBA" id="ARBA00006821"/>
    </source>
</evidence>
<evidence type="ECO:0000259" key="7">
    <source>
        <dbReference type="Pfam" id="PF03065"/>
    </source>
</evidence>
<dbReference type="Gene3D" id="1.20.1430.10">
    <property type="entry name" value="Families 57/38 glycoside transferase, middle domain"/>
    <property type="match status" value="1"/>
</dbReference>
<dbReference type="InterPro" id="IPR028995">
    <property type="entry name" value="Glyco_hydro_57/38_cen_sf"/>
</dbReference>
<dbReference type="EMBL" id="BMHQ01000014">
    <property type="protein sequence ID" value="GGE27353.1"/>
    <property type="molecule type" value="Genomic_DNA"/>
</dbReference>
<dbReference type="SUPFAM" id="SSF88688">
    <property type="entry name" value="Families 57/38 glycoside transferase middle domain"/>
    <property type="match status" value="1"/>
</dbReference>
<dbReference type="PANTHER" id="PTHR41695">
    <property type="entry name" value="1,4-ALPHA-GLUCAN BRANCHING ENZYME RV3031-RELATED"/>
    <property type="match status" value="1"/>
</dbReference>
<comment type="similarity">
    <text evidence="1 5">Belongs to the glycosyl hydrolase 57 family.</text>
</comment>
<sequence length="944" mass="108130">MAEGYFSLVLHAHLPYVRHPEQKDVLEERWLFEAVTESYIPLLQTFQGLIRDGVDFRVTLSLSPTLVSMLADPLLQERTLQHLNGLVELSEKEIARTEKMPEFHSLAQEYHQRFLAIRQFFLRYDGNLLLPFKELMEQGRAELITSAATHAFLPLVLTEEAVRAQLATAVETQEHHFGVRPQGIWLPECGYYPGLDRLLEEQGLRYFFTDAHGLKQAQLQPAFGLSSPIVTPRRIAVFARDEMASQQVWSSKEGYPGDVDYREYYRDIGFDLDWETIGPYVHPDGIRINTGIKYYRITGKGDHKEPYHPGWAREKAASHAGHFLHLLTHRVKEERQSIGRQPVITAPYDAELFGHWWYEGPAWIDLLLRKIHYDQTTVKTITPTEYLSLYPDYPEANLNMSTWGRHGYADVWLREENDWIYPALHRAETRMVEMADRYAGTKEPLRKRALNQAARELMLAQGSDWAFIMDGKTMVEYAVKRTKHHINRFQRLADMVETGEVDEEALSTLEALDPIFPRLNAAHYRSRRSDEVRIQHPHRPRLLMLSWEFPPMTVGGLSRHVYDLSRHLVKIGWEVHVLTTEVEGYPHEEEIQGVHVHRVHVMRPFGEEFIHWVFQLNLMMVDACNMLIKDGLRFDLVHAHDWLVGQAAKTIKHRFGIPLVATIHATEHGRNQGIHSDLQRKIHHREWSLTYEAQRVILCSNYMKQEVEQYFQLPADKLDVIPNGVDPDQLVLLHAGDGSLEPFAMEHERIILFVGRLVQEKGVQTLLDAAPSILKDFPEAKFVIVGKGPMKPELESQARSLGLGDKVLFTGFISDEERNRLLATATVAVFPSLYEPFGIVALEAMAAGIPVVVSDVGGLADVVEHERNGLKMYPGDAFSLALQVRSILSYPDRAQRLAEAGRKEVSRFDWHRIAEQTDRVYRNVLGNAALSSGKQEIAAAMDGK</sequence>
<dbReference type="Proteomes" id="UP000625210">
    <property type="component" value="Unassembled WGS sequence"/>
</dbReference>
<dbReference type="InterPro" id="IPR028098">
    <property type="entry name" value="Glyco_trans_4-like_N"/>
</dbReference>
<organism evidence="10 11">
    <name type="scientific">Marinithermofilum abyssi</name>
    <dbReference type="NCBI Taxonomy" id="1571185"/>
    <lineage>
        <taxon>Bacteria</taxon>
        <taxon>Bacillati</taxon>
        <taxon>Bacillota</taxon>
        <taxon>Bacilli</taxon>
        <taxon>Bacillales</taxon>
        <taxon>Thermoactinomycetaceae</taxon>
        <taxon>Marinithermofilum</taxon>
    </lineage>
</organism>
<dbReference type="Pfam" id="PF13439">
    <property type="entry name" value="Glyco_transf_4"/>
    <property type="match status" value="1"/>
</dbReference>
<dbReference type="SUPFAM" id="SSF88713">
    <property type="entry name" value="Glycoside hydrolase/deacetylase"/>
    <property type="match status" value="1"/>
</dbReference>
<feature type="domain" description="Glycoside hydrolase family 57 N-terminal" evidence="7">
    <location>
        <begin position="8"/>
        <end position="390"/>
    </location>
</feature>
<dbReference type="CDD" id="cd10792">
    <property type="entry name" value="GH57N_AmyC_like"/>
    <property type="match status" value="1"/>
</dbReference>
<dbReference type="InterPro" id="IPR011330">
    <property type="entry name" value="Glyco_hydro/deAcase_b/a-brl"/>
</dbReference>
<reference evidence="10" key="1">
    <citation type="journal article" date="2014" name="Int. J. Syst. Evol. Microbiol.">
        <title>Complete genome sequence of Corynebacterium casei LMG S-19264T (=DSM 44701T), isolated from a smear-ripened cheese.</title>
        <authorList>
            <consortium name="US DOE Joint Genome Institute (JGI-PGF)"/>
            <person name="Walter F."/>
            <person name="Albersmeier A."/>
            <person name="Kalinowski J."/>
            <person name="Ruckert C."/>
        </authorList>
    </citation>
    <scope>NUCLEOTIDE SEQUENCE</scope>
    <source>
        <strain evidence="10">CGMCC 1.15179</strain>
    </source>
</reference>
<dbReference type="GO" id="GO:0030979">
    <property type="term" value="P:alpha-glucan biosynthetic process"/>
    <property type="evidence" value="ECO:0007669"/>
    <property type="project" value="InterPro"/>
</dbReference>
<feature type="binding site" evidence="4">
    <location>
        <position position="464"/>
    </location>
    <ligand>
        <name>substrate</name>
    </ligand>
</feature>
<dbReference type="SUPFAM" id="SSF53756">
    <property type="entry name" value="UDP-Glycosyltransferase/glycogen phosphorylase"/>
    <property type="match status" value="1"/>
</dbReference>